<dbReference type="KEGG" id="soy:115876579"/>
<name>A0A6J2XAS5_SITOR</name>
<keyword evidence="4" id="KW-1185">Reference proteome</keyword>
<feature type="domain" description="COMM" evidence="3">
    <location>
        <begin position="120"/>
        <end position="184"/>
    </location>
</feature>
<gene>
    <name evidence="5" type="primary">LOC115876579</name>
</gene>
<sequence length="191" mass="21640">MSLSNIPKSTINLVTGLPEAYNSKVIKLALAALQPDTPDLSRSLSKLEADGHLSCEQLLEVLSLYIHLLKEFCNNKEKDFVDTLLEEGFPNNFVSNLPFLNNQTEIIRKYFSASYNTFENVSSIKWRIDISLLNNSIGCSSAPNITLCIKLTNGKLYILHLNKKEFHSLRFNIALILKEIKSRNLINKLLK</sequence>
<dbReference type="Pfam" id="PF07258">
    <property type="entry name" value="COMM_domain"/>
    <property type="match status" value="1"/>
</dbReference>
<dbReference type="InterPro" id="IPR037357">
    <property type="entry name" value="COMMD5"/>
</dbReference>
<evidence type="ECO:0000313" key="4">
    <source>
        <dbReference type="Proteomes" id="UP000504635"/>
    </source>
</evidence>
<evidence type="ECO:0000256" key="2">
    <source>
        <dbReference type="ARBA" id="ARBA00093452"/>
    </source>
</evidence>
<evidence type="ECO:0000259" key="3">
    <source>
        <dbReference type="PROSITE" id="PS51269"/>
    </source>
</evidence>
<dbReference type="PANTHER" id="PTHR15666:SF1">
    <property type="entry name" value="COMM DOMAIN-CONTAINING PROTEIN 5"/>
    <property type="match status" value="1"/>
</dbReference>
<dbReference type="FunCoup" id="A0A6J2XAS5">
    <property type="interactions" value="397"/>
</dbReference>
<dbReference type="RefSeq" id="XP_030748256.1">
    <property type="nucleotide sequence ID" value="XM_030892396.1"/>
</dbReference>
<dbReference type="AlphaFoldDB" id="A0A6J2XAS5"/>
<dbReference type="GeneID" id="115876579"/>
<dbReference type="PROSITE" id="PS51269">
    <property type="entry name" value="COMM"/>
    <property type="match status" value="1"/>
</dbReference>
<dbReference type="GO" id="GO:0005634">
    <property type="term" value="C:nucleus"/>
    <property type="evidence" value="ECO:0007669"/>
    <property type="project" value="TreeGrafter"/>
</dbReference>
<comment type="similarity">
    <text evidence="2">Belongs to the COMM domain-containing protein 5 family.</text>
</comment>
<accession>A0A6J2XAS5</accession>
<organism evidence="4 5">
    <name type="scientific">Sitophilus oryzae</name>
    <name type="common">Rice weevil</name>
    <name type="synonym">Curculio oryzae</name>
    <dbReference type="NCBI Taxonomy" id="7048"/>
    <lineage>
        <taxon>Eukaryota</taxon>
        <taxon>Metazoa</taxon>
        <taxon>Ecdysozoa</taxon>
        <taxon>Arthropoda</taxon>
        <taxon>Hexapoda</taxon>
        <taxon>Insecta</taxon>
        <taxon>Pterygota</taxon>
        <taxon>Neoptera</taxon>
        <taxon>Endopterygota</taxon>
        <taxon>Coleoptera</taxon>
        <taxon>Polyphaga</taxon>
        <taxon>Cucujiformia</taxon>
        <taxon>Curculionidae</taxon>
        <taxon>Dryophthorinae</taxon>
        <taxon>Sitophilus</taxon>
    </lineage>
</organism>
<protein>
    <recommendedName>
        <fullName evidence="1">COMM domain-containing protein 5</fullName>
    </recommendedName>
</protein>
<dbReference type="InterPro" id="IPR017920">
    <property type="entry name" value="COMM"/>
</dbReference>
<dbReference type="OrthoDB" id="203754at2759"/>
<reference evidence="5" key="1">
    <citation type="submission" date="2025-08" db="UniProtKB">
        <authorList>
            <consortium name="RefSeq"/>
        </authorList>
    </citation>
    <scope>IDENTIFICATION</scope>
    <source>
        <tissue evidence="5">Gonads</tissue>
    </source>
</reference>
<dbReference type="Proteomes" id="UP000504635">
    <property type="component" value="Unplaced"/>
</dbReference>
<dbReference type="PANTHER" id="PTHR15666">
    <property type="entry name" value="COMM DOMAIN CONTAINING PROTEIN 5"/>
    <property type="match status" value="1"/>
</dbReference>
<dbReference type="InParanoid" id="A0A6J2XAS5"/>
<evidence type="ECO:0000313" key="5">
    <source>
        <dbReference type="RefSeq" id="XP_030748256.1"/>
    </source>
</evidence>
<proteinExistence type="inferred from homology"/>
<evidence type="ECO:0000256" key="1">
    <source>
        <dbReference type="ARBA" id="ARBA00016556"/>
    </source>
</evidence>